<protein>
    <submittedName>
        <fullName evidence="1">Uncharacterized protein</fullName>
    </submittedName>
</protein>
<keyword evidence="2" id="KW-1185">Reference proteome</keyword>
<name>A0ACC3DMW4_9PEZI</name>
<sequence length="128" mass="14979">MMHKETYRMRHSMFPEMIHPSIALHHGLKAVYAPHPMYFDRVWPLDFLQRTFNRPQKPHESPFGGGEHNLLGSSFYYNAGFSGALWRRWWGYRENNEGGTKDEVGGTGRMCLRSTLFHPVKKERGPTE</sequence>
<evidence type="ECO:0000313" key="1">
    <source>
        <dbReference type="EMBL" id="KAK3078045.1"/>
    </source>
</evidence>
<accession>A0ACC3DMW4</accession>
<proteinExistence type="predicted"/>
<comment type="caution">
    <text evidence="1">The sequence shown here is derived from an EMBL/GenBank/DDBJ whole genome shotgun (WGS) entry which is preliminary data.</text>
</comment>
<reference evidence="1" key="1">
    <citation type="submission" date="2024-09" db="EMBL/GenBank/DDBJ databases">
        <title>Black Yeasts Isolated from many extreme environments.</title>
        <authorList>
            <person name="Coleine C."/>
            <person name="Stajich J.E."/>
            <person name="Selbmann L."/>
        </authorList>
    </citation>
    <scope>NUCLEOTIDE SEQUENCE</scope>
    <source>
        <strain evidence="1">CCFEE 5737</strain>
    </source>
</reference>
<dbReference type="Proteomes" id="UP001186974">
    <property type="component" value="Unassembled WGS sequence"/>
</dbReference>
<organism evidence="1 2">
    <name type="scientific">Coniosporium uncinatum</name>
    <dbReference type="NCBI Taxonomy" id="93489"/>
    <lineage>
        <taxon>Eukaryota</taxon>
        <taxon>Fungi</taxon>
        <taxon>Dikarya</taxon>
        <taxon>Ascomycota</taxon>
        <taxon>Pezizomycotina</taxon>
        <taxon>Dothideomycetes</taxon>
        <taxon>Dothideomycetes incertae sedis</taxon>
        <taxon>Coniosporium</taxon>
    </lineage>
</organism>
<evidence type="ECO:0000313" key="2">
    <source>
        <dbReference type="Proteomes" id="UP001186974"/>
    </source>
</evidence>
<dbReference type="EMBL" id="JAWDJW010002252">
    <property type="protein sequence ID" value="KAK3078045.1"/>
    <property type="molecule type" value="Genomic_DNA"/>
</dbReference>
<gene>
    <name evidence="1" type="ORF">LTS18_008580</name>
</gene>